<gene>
    <name evidence="4" type="ORF">KTS45_16875</name>
</gene>
<dbReference type="EMBL" id="JAHQXF010000003">
    <property type="protein sequence ID" value="MBV0925879.1"/>
    <property type="molecule type" value="Genomic_DNA"/>
</dbReference>
<feature type="compositionally biased region" description="Basic and acidic residues" evidence="2">
    <location>
        <begin position="140"/>
        <end position="154"/>
    </location>
</feature>
<dbReference type="InterPro" id="IPR006015">
    <property type="entry name" value="Universal_stress_UspA"/>
</dbReference>
<accession>A0A8J7YDF1</accession>
<evidence type="ECO:0000256" key="2">
    <source>
        <dbReference type="SAM" id="MobiDB-lite"/>
    </source>
</evidence>
<dbReference type="AlphaFoldDB" id="A0A8J7YDF1"/>
<feature type="region of interest" description="Disordered" evidence="2">
    <location>
        <begin position="44"/>
        <end position="91"/>
    </location>
</feature>
<keyword evidence="5" id="KW-1185">Reference proteome</keyword>
<dbReference type="PRINTS" id="PR01438">
    <property type="entry name" value="UNVRSLSTRESS"/>
</dbReference>
<dbReference type="Gene3D" id="3.40.50.620">
    <property type="entry name" value="HUPs"/>
    <property type="match status" value="1"/>
</dbReference>
<dbReference type="CDD" id="cd00293">
    <property type="entry name" value="USP-like"/>
    <property type="match status" value="1"/>
</dbReference>
<dbReference type="InterPro" id="IPR014729">
    <property type="entry name" value="Rossmann-like_a/b/a_fold"/>
</dbReference>
<dbReference type="InterPro" id="IPR006016">
    <property type="entry name" value="UspA"/>
</dbReference>
<dbReference type="Pfam" id="PF00582">
    <property type="entry name" value="Usp"/>
    <property type="match status" value="1"/>
</dbReference>
<organism evidence="4 5">
    <name type="scientific">Haloarcula limicola</name>
    <dbReference type="NCBI Taxonomy" id="1429915"/>
    <lineage>
        <taxon>Archaea</taxon>
        <taxon>Methanobacteriati</taxon>
        <taxon>Methanobacteriota</taxon>
        <taxon>Stenosarchaea group</taxon>
        <taxon>Halobacteria</taxon>
        <taxon>Halobacteriales</taxon>
        <taxon>Haloarculaceae</taxon>
        <taxon>Haloarcula</taxon>
    </lineage>
</organism>
<name>A0A8J7YDF1_9EURY</name>
<dbReference type="RefSeq" id="WP_162318903.1">
    <property type="nucleotide sequence ID" value="NZ_JAHQXF010000003.1"/>
</dbReference>
<feature type="domain" description="UspA" evidence="3">
    <location>
        <begin position="4"/>
        <end position="134"/>
    </location>
</feature>
<dbReference type="PANTHER" id="PTHR46268:SF6">
    <property type="entry name" value="UNIVERSAL STRESS PROTEIN UP12"/>
    <property type="match status" value="1"/>
</dbReference>
<reference evidence="4 5" key="1">
    <citation type="submission" date="2021-06" db="EMBL/GenBank/DDBJ databases">
        <title>New haloarchaea isolates fom saline soil.</title>
        <authorList>
            <person name="Duran-Viseras A."/>
            <person name="Sanchez-Porro C.S."/>
            <person name="Ventosa A."/>
        </authorList>
    </citation>
    <scope>NUCLEOTIDE SEQUENCE [LARGE SCALE GENOMIC DNA]</scope>
    <source>
        <strain evidence="4 5">JCM 183640</strain>
    </source>
</reference>
<feature type="region of interest" description="Disordered" evidence="2">
    <location>
        <begin position="133"/>
        <end position="154"/>
    </location>
</feature>
<comment type="similarity">
    <text evidence="1">Belongs to the universal stress protein A family.</text>
</comment>
<comment type="caution">
    <text evidence="4">The sequence shown here is derived from an EMBL/GenBank/DDBJ whole genome shotgun (WGS) entry which is preliminary data.</text>
</comment>
<sequence>MSDYDRLLVPTDGSAVAEAASETAIEFARQFDAALHVIHVLESEEVPADGDDDAARERDSRSEEATTTIAGMARDAGVETRTASLDERESVHDTSLGYADELDIDCIVMGTHGRTGLDRYLLGSVTERVTRLTDVQSSRSESERPAKEVPEIER</sequence>
<evidence type="ECO:0000313" key="5">
    <source>
        <dbReference type="Proteomes" id="UP000766550"/>
    </source>
</evidence>
<evidence type="ECO:0000256" key="1">
    <source>
        <dbReference type="ARBA" id="ARBA00008791"/>
    </source>
</evidence>
<evidence type="ECO:0000259" key="3">
    <source>
        <dbReference type="Pfam" id="PF00582"/>
    </source>
</evidence>
<dbReference type="OrthoDB" id="105697at2157"/>
<feature type="compositionally biased region" description="Basic and acidic residues" evidence="2">
    <location>
        <begin position="53"/>
        <end position="64"/>
    </location>
</feature>
<dbReference type="SUPFAM" id="SSF52402">
    <property type="entry name" value="Adenine nucleotide alpha hydrolases-like"/>
    <property type="match status" value="1"/>
</dbReference>
<dbReference type="PANTHER" id="PTHR46268">
    <property type="entry name" value="STRESS RESPONSE PROTEIN NHAX"/>
    <property type="match status" value="1"/>
</dbReference>
<evidence type="ECO:0000313" key="4">
    <source>
        <dbReference type="EMBL" id="MBV0925879.1"/>
    </source>
</evidence>
<dbReference type="Proteomes" id="UP000766550">
    <property type="component" value="Unassembled WGS sequence"/>
</dbReference>
<protein>
    <submittedName>
        <fullName evidence="4">Universal stress protein</fullName>
    </submittedName>
</protein>
<proteinExistence type="inferred from homology"/>